<dbReference type="CDD" id="cd21109">
    <property type="entry name" value="SPASM"/>
    <property type="match status" value="1"/>
</dbReference>
<proteinExistence type="predicted"/>
<sequence>MTQPTGTVSWCCVSRDNFKNDDGTMFDLNKGDRIETVWNNDHMRKIRKQMLDGEVVKGCEHCYDLEDMGFPSYRTNYIRDWFEYSGRGEEIVKRIEKSKRNGFRVEDSPMYLDF</sequence>
<dbReference type="InterPro" id="IPR023885">
    <property type="entry name" value="4Fe4S-binding_SPASM_dom"/>
</dbReference>
<feature type="non-terminal residue" evidence="2">
    <location>
        <position position="114"/>
    </location>
</feature>
<evidence type="ECO:0000259" key="1">
    <source>
        <dbReference type="Pfam" id="PF13186"/>
    </source>
</evidence>
<evidence type="ECO:0000313" key="2">
    <source>
        <dbReference type="EMBL" id="SVC70619.1"/>
    </source>
</evidence>
<feature type="non-terminal residue" evidence="2">
    <location>
        <position position="1"/>
    </location>
</feature>
<reference evidence="2" key="1">
    <citation type="submission" date="2018-05" db="EMBL/GenBank/DDBJ databases">
        <authorList>
            <person name="Lanie J.A."/>
            <person name="Ng W.-L."/>
            <person name="Kazmierczak K.M."/>
            <person name="Andrzejewski T.M."/>
            <person name="Davidsen T.M."/>
            <person name="Wayne K.J."/>
            <person name="Tettelin H."/>
            <person name="Glass J.I."/>
            <person name="Rusch D."/>
            <person name="Podicherti R."/>
            <person name="Tsui H.-C.T."/>
            <person name="Winkler M.E."/>
        </authorList>
    </citation>
    <scope>NUCLEOTIDE SEQUENCE</scope>
</reference>
<feature type="domain" description="4Fe4S-binding SPASM" evidence="1">
    <location>
        <begin position="4"/>
        <end position="63"/>
    </location>
</feature>
<gene>
    <name evidence="2" type="ORF">METZ01_LOCUS323473</name>
</gene>
<dbReference type="Pfam" id="PF13186">
    <property type="entry name" value="SPASM"/>
    <property type="match status" value="1"/>
</dbReference>
<dbReference type="Gene3D" id="3.20.20.70">
    <property type="entry name" value="Aldolase class I"/>
    <property type="match status" value="1"/>
</dbReference>
<organism evidence="2">
    <name type="scientific">marine metagenome</name>
    <dbReference type="NCBI Taxonomy" id="408172"/>
    <lineage>
        <taxon>unclassified sequences</taxon>
        <taxon>metagenomes</taxon>
        <taxon>ecological metagenomes</taxon>
    </lineage>
</organism>
<name>A0A382PB60_9ZZZZ</name>
<protein>
    <recommendedName>
        <fullName evidence="1">4Fe4S-binding SPASM domain-containing protein</fullName>
    </recommendedName>
</protein>
<dbReference type="EMBL" id="UINC01106158">
    <property type="protein sequence ID" value="SVC70619.1"/>
    <property type="molecule type" value="Genomic_DNA"/>
</dbReference>
<accession>A0A382PB60</accession>
<dbReference type="InterPro" id="IPR013785">
    <property type="entry name" value="Aldolase_TIM"/>
</dbReference>
<dbReference type="AlphaFoldDB" id="A0A382PB60"/>